<dbReference type="InterPro" id="IPR036188">
    <property type="entry name" value="FAD/NAD-bd_sf"/>
</dbReference>
<proteinExistence type="predicted"/>
<dbReference type="RefSeq" id="WP_269427165.1">
    <property type="nucleotide sequence ID" value="NZ_JAPWGM010000002.1"/>
</dbReference>
<dbReference type="Pfam" id="PF13454">
    <property type="entry name" value="NAD_binding_9"/>
    <property type="match status" value="1"/>
</dbReference>
<dbReference type="InterPro" id="IPR038732">
    <property type="entry name" value="HpyO/CreE_NAD-binding"/>
</dbReference>
<comment type="caution">
    <text evidence="2">The sequence shown here is derived from an EMBL/GenBank/DDBJ whole genome shotgun (WGS) entry which is preliminary data.</text>
</comment>
<evidence type="ECO:0000313" key="3">
    <source>
        <dbReference type="Proteomes" id="UP001144347"/>
    </source>
</evidence>
<sequence length="587" mass="66919">MSKNTTKKRIAILGGGPSGLFMFKRLIESGPKNYEIEIFERKGHLGMGMPYSAEGANDEHITNVSDNEIPKIFNNIEDWVKVAPKSLLKRFNINPEKFNEYKVLPRLFFGEYLSAQFDLLIKRADQEGISVKINLHSNVLDMIDLPGKGKVKIKVEGREDIFFDFAIICIGHNWPKNYEDKIPHYFDSPYPPKKLALKLNHEVGIKGAALTAIDAVRTLARYNGNFYEGNDGKLYYKINPEHEGFGIVMHSRNGLLPAIRFHLEDSHLGKDATLSKEEIAQNIEENDGFLSLDYVFDKNFKEMFVQKEPAFYKQIKNMSIETFVDAMMDLREKEDSFELFKKEYEEAEQSIKKRESVYWKEMLAVLSFAMNYPAKYFSAEDMQRLQQVLMPLISIVIAFVPQSSCREIMALYDAGLLKLIAVGDDSKVVPGTKEGATYAYTNEEGVEVDKHFKTFIDCTGQPHLSFNEFPFQRLIDRKTISEARIKFHSAHIGKKEMEQGNENVGKTEKGYYLKVPGITINDAFQVVDEKGHANKRIYIMAVPYIGGYNPDYSGIDFCEAASELIIDAINKGNLVETEAQLKVKPVK</sequence>
<evidence type="ECO:0000313" key="2">
    <source>
        <dbReference type="EMBL" id="MCZ4244100.1"/>
    </source>
</evidence>
<evidence type="ECO:0000259" key="1">
    <source>
        <dbReference type="Pfam" id="PF13454"/>
    </source>
</evidence>
<dbReference type="Gene3D" id="3.50.50.60">
    <property type="entry name" value="FAD/NAD(P)-binding domain"/>
    <property type="match status" value="1"/>
</dbReference>
<dbReference type="PANTHER" id="PTHR40254:SF1">
    <property type="entry name" value="BLR0577 PROTEIN"/>
    <property type="match status" value="1"/>
</dbReference>
<gene>
    <name evidence="2" type="ORF">O0955_08780</name>
</gene>
<feature type="domain" description="FAD-dependent urate hydroxylase HpyO/Asp monooxygenase CreE-like FAD/NAD(P)-binding" evidence="1">
    <location>
        <begin position="11"/>
        <end position="172"/>
    </location>
</feature>
<dbReference type="PANTHER" id="PTHR40254">
    <property type="entry name" value="BLR0577 PROTEIN"/>
    <property type="match status" value="1"/>
</dbReference>
<dbReference type="EMBL" id="JAPWGM010000002">
    <property type="protein sequence ID" value="MCZ4244100.1"/>
    <property type="molecule type" value="Genomic_DNA"/>
</dbReference>
<keyword evidence="3" id="KW-1185">Reference proteome</keyword>
<organism evidence="2 3">
    <name type="scientific">Pedobacter punctiformis</name>
    <dbReference type="NCBI Taxonomy" id="3004097"/>
    <lineage>
        <taxon>Bacteria</taxon>
        <taxon>Pseudomonadati</taxon>
        <taxon>Bacteroidota</taxon>
        <taxon>Sphingobacteriia</taxon>
        <taxon>Sphingobacteriales</taxon>
        <taxon>Sphingobacteriaceae</taxon>
        <taxon>Pedobacter</taxon>
    </lineage>
</organism>
<dbReference type="InterPro" id="IPR052189">
    <property type="entry name" value="L-asp_N-monooxygenase_NS-form"/>
</dbReference>
<protein>
    <submittedName>
        <fullName evidence="2">FAD/NAD(P)-binding protein</fullName>
    </submittedName>
</protein>
<name>A0ABT4L862_9SPHI</name>
<dbReference type="SUPFAM" id="SSF51905">
    <property type="entry name" value="FAD/NAD(P)-binding domain"/>
    <property type="match status" value="1"/>
</dbReference>
<dbReference type="Proteomes" id="UP001144347">
    <property type="component" value="Unassembled WGS sequence"/>
</dbReference>
<accession>A0ABT4L862</accession>
<reference evidence="2" key="1">
    <citation type="submission" date="2022-12" db="EMBL/GenBank/DDBJ databases">
        <title>Genome sequence of HCMS5-2.</title>
        <authorList>
            <person name="Woo H."/>
        </authorList>
    </citation>
    <scope>NUCLEOTIDE SEQUENCE</scope>
    <source>
        <strain evidence="2">HCMS5-2</strain>
    </source>
</reference>